<name>A0A1G7U480_9SPHI</name>
<gene>
    <name evidence="1" type="ORF">SAMN05192573_103364</name>
</gene>
<dbReference type="RefSeq" id="WP_091164374.1">
    <property type="nucleotide sequence ID" value="NZ_FNCG01000003.1"/>
</dbReference>
<evidence type="ECO:0000313" key="1">
    <source>
        <dbReference type="EMBL" id="SDG42247.1"/>
    </source>
</evidence>
<dbReference type="EMBL" id="FNCG01000003">
    <property type="protein sequence ID" value="SDG42247.1"/>
    <property type="molecule type" value="Genomic_DNA"/>
</dbReference>
<dbReference type="Proteomes" id="UP000199705">
    <property type="component" value="Unassembled WGS sequence"/>
</dbReference>
<sequence>MKTNITMKLVISVVTITILSSCEKAIVYNGNVNVMVQYNQQPVPDIPVYYYAGMPEKDNSGNITYQGMQLSAIDGSVTFRQLPPGQYHFTASGFLNPAHKAVGADTDITVRKRYRDESNYQILLPLR</sequence>
<keyword evidence="2" id="KW-1185">Reference proteome</keyword>
<reference evidence="2" key="1">
    <citation type="submission" date="2016-10" db="EMBL/GenBank/DDBJ databases">
        <authorList>
            <person name="Varghese N."/>
            <person name="Submissions S."/>
        </authorList>
    </citation>
    <scope>NUCLEOTIDE SEQUENCE [LARGE SCALE GENOMIC DNA]</scope>
    <source>
        <strain evidence="2">Gh-67</strain>
    </source>
</reference>
<accession>A0A1G7U480</accession>
<dbReference type="AlphaFoldDB" id="A0A1G7U480"/>
<evidence type="ECO:0000313" key="2">
    <source>
        <dbReference type="Proteomes" id="UP000199705"/>
    </source>
</evidence>
<proteinExistence type="predicted"/>
<dbReference type="STRING" id="551996.SAMN05192573_103364"/>
<evidence type="ECO:0008006" key="3">
    <source>
        <dbReference type="Google" id="ProtNLM"/>
    </source>
</evidence>
<dbReference type="PROSITE" id="PS51257">
    <property type="entry name" value="PROKAR_LIPOPROTEIN"/>
    <property type="match status" value="1"/>
</dbReference>
<organism evidence="1 2">
    <name type="scientific">Mucilaginibacter gossypii</name>
    <dbReference type="NCBI Taxonomy" id="551996"/>
    <lineage>
        <taxon>Bacteria</taxon>
        <taxon>Pseudomonadati</taxon>
        <taxon>Bacteroidota</taxon>
        <taxon>Sphingobacteriia</taxon>
        <taxon>Sphingobacteriales</taxon>
        <taxon>Sphingobacteriaceae</taxon>
        <taxon>Mucilaginibacter</taxon>
    </lineage>
</organism>
<protein>
    <recommendedName>
        <fullName evidence="3">DUF3823 domain-containing protein</fullName>
    </recommendedName>
</protein>
<dbReference type="OrthoDB" id="9864780at2"/>